<proteinExistence type="predicted"/>
<organism evidence="2 3">
    <name type="scientific">Gigaspora margarita</name>
    <dbReference type="NCBI Taxonomy" id="4874"/>
    <lineage>
        <taxon>Eukaryota</taxon>
        <taxon>Fungi</taxon>
        <taxon>Fungi incertae sedis</taxon>
        <taxon>Mucoromycota</taxon>
        <taxon>Glomeromycotina</taxon>
        <taxon>Glomeromycetes</taxon>
        <taxon>Diversisporales</taxon>
        <taxon>Gigasporaceae</taxon>
        <taxon>Gigaspora</taxon>
    </lineage>
</organism>
<accession>A0ABN7UII8</accession>
<evidence type="ECO:0000256" key="1">
    <source>
        <dbReference type="SAM" id="Phobius"/>
    </source>
</evidence>
<protein>
    <submittedName>
        <fullName evidence="2">8358_t:CDS:1</fullName>
    </submittedName>
</protein>
<comment type="caution">
    <text evidence="2">The sequence shown here is derived from an EMBL/GenBank/DDBJ whole genome shotgun (WGS) entry which is preliminary data.</text>
</comment>
<evidence type="ECO:0000313" key="2">
    <source>
        <dbReference type="EMBL" id="CAG8605626.1"/>
    </source>
</evidence>
<dbReference type="Proteomes" id="UP000789901">
    <property type="component" value="Unassembled WGS sequence"/>
</dbReference>
<keyword evidence="3" id="KW-1185">Reference proteome</keyword>
<keyword evidence="1" id="KW-0472">Membrane</keyword>
<sequence>MCVYHERCISPRKERLERTEIFRHLNEILDEEFFNEIVSVKATMFTLIGAIMFSLIDVVMFPL</sequence>
<feature type="transmembrane region" description="Helical" evidence="1">
    <location>
        <begin position="42"/>
        <end position="61"/>
    </location>
</feature>
<keyword evidence="1" id="KW-0812">Transmembrane</keyword>
<evidence type="ECO:0000313" key="3">
    <source>
        <dbReference type="Proteomes" id="UP000789901"/>
    </source>
</evidence>
<dbReference type="EMBL" id="CAJVQB010003350">
    <property type="protein sequence ID" value="CAG8605626.1"/>
    <property type="molecule type" value="Genomic_DNA"/>
</dbReference>
<reference evidence="2 3" key="1">
    <citation type="submission" date="2021-06" db="EMBL/GenBank/DDBJ databases">
        <authorList>
            <person name="Kallberg Y."/>
            <person name="Tangrot J."/>
            <person name="Rosling A."/>
        </authorList>
    </citation>
    <scope>NUCLEOTIDE SEQUENCE [LARGE SCALE GENOMIC DNA]</scope>
    <source>
        <strain evidence="2 3">120-4 pot B 10/14</strain>
    </source>
</reference>
<gene>
    <name evidence="2" type="ORF">GMARGA_LOCUS7103</name>
</gene>
<name>A0ABN7UII8_GIGMA</name>
<keyword evidence="1" id="KW-1133">Transmembrane helix</keyword>